<evidence type="ECO:0000313" key="2">
    <source>
        <dbReference type="EMBL" id="CAB4199435.1"/>
    </source>
</evidence>
<dbReference type="EMBL" id="LR798385">
    <property type="protein sequence ID" value="CAB5228286.1"/>
    <property type="molecule type" value="Genomic_DNA"/>
</dbReference>
<sequence>MAQSEIITLNQLKDSLGVPYSDTTKDLKLEQAISSATSAIRTYLDRDFGTSIITEEREFVYDGSGILEMDDCALNSITSVKIADRQVSTREFLAQPTRRSPVHYWMVLAPSYGISPAMGFTWNLDTYYLYANPITYTLRVKVTADWGWPQIPDDIQQAAIYTAAAMAESPKPYVSQQYQSYSVQLPNPMTDAIPARAVALLAPYQRIRL</sequence>
<evidence type="ECO:0000313" key="1">
    <source>
        <dbReference type="EMBL" id="CAB4183079.1"/>
    </source>
</evidence>
<name>A0A6J7XK28_9CAUD</name>
<organism evidence="3">
    <name type="scientific">uncultured Caudovirales phage</name>
    <dbReference type="NCBI Taxonomy" id="2100421"/>
    <lineage>
        <taxon>Viruses</taxon>
        <taxon>Duplodnaviria</taxon>
        <taxon>Heunggongvirae</taxon>
        <taxon>Uroviricota</taxon>
        <taxon>Caudoviricetes</taxon>
        <taxon>Peduoviridae</taxon>
        <taxon>Maltschvirus</taxon>
        <taxon>Maltschvirus maltsch</taxon>
    </lineage>
</organism>
<reference evidence="3" key="1">
    <citation type="submission" date="2020-05" db="EMBL/GenBank/DDBJ databases">
        <authorList>
            <person name="Chiriac C."/>
            <person name="Salcher M."/>
            <person name="Ghai R."/>
            <person name="Kavagutti S V."/>
        </authorList>
    </citation>
    <scope>NUCLEOTIDE SEQUENCE</scope>
</reference>
<evidence type="ECO:0000313" key="3">
    <source>
        <dbReference type="EMBL" id="CAB5228286.1"/>
    </source>
</evidence>
<protein>
    <submittedName>
        <fullName evidence="3">Gp6 domain containing protein</fullName>
    </submittedName>
</protein>
<dbReference type="Gene3D" id="1.10.3230.30">
    <property type="entry name" value="Phage gp6-like head-tail connector protein"/>
    <property type="match status" value="1"/>
</dbReference>
<dbReference type="EMBL" id="LR797278">
    <property type="protein sequence ID" value="CAB4199435.1"/>
    <property type="molecule type" value="Genomic_DNA"/>
</dbReference>
<dbReference type="EMBL" id="LR797042">
    <property type="protein sequence ID" value="CAB4183079.1"/>
    <property type="molecule type" value="Genomic_DNA"/>
</dbReference>
<proteinExistence type="predicted"/>
<gene>
    <name evidence="1" type="ORF">UFOVP1084_35</name>
    <name evidence="2" type="ORF">UFOVP1328_43</name>
    <name evidence="3" type="ORF">UFOVP1532_11</name>
</gene>
<accession>A0A6J7XK28</accession>